<dbReference type="InterPro" id="IPR013011">
    <property type="entry name" value="PTS_EIIB_2"/>
</dbReference>
<dbReference type="Pfam" id="PF00874">
    <property type="entry name" value="PRD"/>
    <property type="match status" value="2"/>
</dbReference>
<evidence type="ECO:0000313" key="9">
    <source>
        <dbReference type="EMBL" id="RVT61616.1"/>
    </source>
</evidence>
<dbReference type="PANTHER" id="PTHR30185:SF13">
    <property type="entry name" value="LICABCH OPERON REGULATOR-RELATED"/>
    <property type="match status" value="1"/>
</dbReference>
<feature type="domain" description="PTS EIIA type-2" evidence="6">
    <location>
        <begin position="501"/>
        <end position="641"/>
    </location>
</feature>
<dbReference type="AlphaFoldDB" id="A0A3S2W3R7"/>
<keyword evidence="5" id="KW-0804">Transcription</keyword>
<dbReference type="PROSITE" id="PS51094">
    <property type="entry name" value="PTS_EIIA_TYPE_2"/>
    <property type="match status" value="1"/>
</dbReference>
<dbReference type="Gene3D" id="3.40.930.10">
    <property type="entry name" value="Mannitol-specific EII, Chain A"/>
    <property type="match status" value="1"/>
</dbReference>
<dbReference type="GO" id="GO:0008982">
    <property type="term" value="F:protein-N(PI)-phosphohistidine-sugar phosphotransferase activity"/>
    <property type="evidence" value="ECO:0007669"/>
    <property type="project" value="InterPro"/>
</dbReference>
<evidence type="ECO:0000256" key="1">
    <source>
        <dbReference type="ARBA" id="ARBA00022679"/>
    </source>
</evidence>
<evidence type="ECO:0000256" key="4">
    <source>
        <dbReference type="ARBA" id="ARBA00023159"/>
    </source>
</evidence>
<dbReference type="InterPro" id="IPR002178">
    <property type="entry name" value="PTS_EIIA_type-2_dom"/>
</dbReference>
<feature type="domain" description="PRD" evidence="8">
    <location>
        <begin position="296"/>
        <end position="403"/>
    </location>
</feature>
<dbReference type="Gene3D" id="1.10.10.10">
    <property type="entry name" value="Winged helix-like DNA-binding domain superfamily/Winged helix DNA-binding domain"/>
    <property type="match status" value="2"/>
</dbReference>
<keyword evidence="3" id="KW-0805">Transcription regulation</keyword>
<evidence type="ECO:0000256" key="5">
    <source>
        <dbReference type="ARBA" id="ARBA00023163"/>
    </source>
</evidence>
<dbReference type="CDD" id="cd00211">
    <property type="entry name" value="PTS_IIA_fru"/>
    <property type="match status" value="1"/>
</dbReference>
<dbReference type="SUPFAM" id="SSF46785">
    <property type="entry name" value="Winged helix' DNA-binding domain"/>
    <property type="match status" value="1"/>
</dbReference>
<dbReference type="Gene3D" id="1.10.1790.10">
    <property type="entry name" value="PRD domain"/>
    <property type="match status" value="2"/>
</dbReference>
<gene>
    <name evidence="9" type="ORF">EM808_15345</name>
</gene>
<sequence length="645" mass="74224">MGMLSGRQREILLLLSKHTEPLTAEWIAKELSVSDRTIRKELKTIQEDCENLGICISPMKGKGYRLHVLDANVFQQEIEPVQKASPQVGYDFSEQKGRVYFLLKQLLLQEGYVKLEQFEGEMYVSKSTIQKDLRFVREMLGKYKLSLVVKPHYGVYVAGSEYRKRLCFSNYRLLEEELSPQMRSSWQTDENFAEQIKKIIISKVNVHNIEISDIALGNLTNHIVIACRRMEKGFAMENLEHPIGEEHPFEKKVAGEIIAEVEALAGFSFPSAELDYIIIHLMGTKLLHENALTEYREFDETREIIVCMLARLKAELAWDFSDDKEFSHALALHIRPALNRLRYEMNIRNPLVNEIKLKYPSAFEGAIIASKCLEERLSIKIEEDEIGYIALHIGVALERMKRKARRRKRVILVCASGVGSAKLLSYRLQELFNRELEIVECINYYRLADYDLSSIDLVISTIPISERIIAPVQVVSNFLETEDIKGIKKQLISADKENKDSYLAESHVFIQKRLDSKEAVIEFLSEMLYEQGLVSKEYANLVLEREAIAATSFGNLVAIPHPTTPDTTETFWTICTLARPINWNENQMVQVVCLLNISKDAKGDLEDMYEQLISIIEDKKVIQQVIKAKSKQEVIRLFQYDKVRS</sequence>
<dbReference type="InterPro" id="IPR036390">
    <property type="entry name" value="WH_DNA-bd_sf"/>
</dbReference>
<dbReference type="CDD" id="cd05568">
    <property type="entry name" value="PTS_IIB_bgl_like"/>
    <property type="match status" value="1"/>
</dbReference>
<evidence type="ECO:0000259" key="8">
    <source>
        <dbReference type="PROSITE" id="PS51372"/>
    </source>
</evidence>
<accession>A0A3S2W3R7</accession>
<keyword evidence="2" id="KW-0677">Repeat</keyword>
<dbReference type="Pfam" id="PF05043">
    <property type="entry name" value="Mga"/>
    <property type="match status" value="1"/>
</dbReference>
<keyword evidence="4" id="KW-0010">Activator</keyword>
<evidence type="ECO:0000313" key="10">
    <source>
        <dbReference type="Proteomes" id="UP000288024"/>
    </source>
</evidence>
<protein>
    <submittedName>
        <fullName evidence="9">Transcription antiterminator</fullName>
    </submittedName>
</protein>
<dbReference type="InterPro" id="IPR036388">
    <property type="entry name" value="WH-like_DNA-bd_sf"/>
</dbReference>
<dbReference type="SUPFAM" id="SSF63520">
    <property type="entry name" value="PTS-regulatory domain, PRD"/>
    <property type="match status" value="2"/>
</dbReference>
<dbReference type="InterPro" id="IPR007737">
    <property type="entry name" value="Mga_HTH"/>
</dbReference>
<dbReference type="PROSITE" id="PS51372">
    <property type="entry name" value="PRD_2"/>
    <property type="match status" value="2"/>
</dbReference>
<dbReference type="GO" id="GO:0009401">
    <property type="term" value="P:phosphoenolpyruvate-dependent sugar phosphotransferase system"/>
    <property type="evidence" value="ECO:0007669"/>
    <property type="project" value="InterPro"/>
</dbReference>
<evidence type="ECO:0000256" key="2">
    <source>
        <dbReference type="ARBA" id="ARBA00022737"/>
    </source>
</evidence>
<dbReference type="Pfam" id="PF00359">
    <property type="entry name" value="PTS_EIIA_2"/>
    <property type="match status" value="1"/>
</dbReference>
<organism evidence="9 10">
    <name type="scientific">Niallia taxi</name>
    <dbReference type="NCBI Taxonomy" id="2499688"/>
    <lineage>
        <taxon>Bacteria</taxon>
        <taxon>Bacillati</taxon>
        <taxon>Bacillota</taxon>
        <taxon>Bacilli</taxon>
        <taxon>Bacillales</taxon>
        <taxon>Bacillaceae</taxon>
        <taxon>Niallia</taxon>
    </lineage>
</organism>
<dbReference type="InterPro" id="IPR016152">
    <property type="entry name" value="PTrfase/Anion_transptr"/>
</dbReference>
<keyword evidence="1" id="KW-0808">Transferase</keyword>
<dbReference type="Proteomes" id="UP000288024">
    <property type="component" value="Unassembled WGS sequence"/>
</dbReference>
<feature type="domain" description="PRD" evidence="8">
    <location>
        <begin position="184"/>
        <end position="291"/>
    </location>
</feature>
<dbReference type="SUPFAM" id="SSF55804">
    <property type="entry name" value="Phoshotransferase/anion transport protein"/>
    <property type="match status" value="1"/>
</dbReference>
<dbReference type="PROSITE" id="PS51099">
    <property type="entry name" value="PTS_EIIB_TYPE_2"/>
    <property type="match status" value="1"/>
</dbReference>
<keyword evidence="10" id="KW-1185">Reference proteome</keyword>
<name>A0A3S2W3R7_9BACI</name>
<proteinExistence type="predicted"/>
<dbReference type="GO" id="GO:0006355">
    <property type="term" value="P:regulation of DNA-templated transcription"/>
    <property type="evidence" value="ECO:0007669"/>
    <property type="project" value="InterPro"/>
</dbReference>
<dbReference type="EMBL" id="RZTZ01000005">
    <property type="protein sequence ID" value="RVT61616.1"/>
    <property type="molecule type" value="Genomic_DNA"/>
</dbReference>
<dbReference type="InterPro" id="IPR050661">
    <property type="entry name" value="BglG_antiterminators"/>
</dbReference>
<feature type="domain" description="PTS EIIB type-2" evidence="7">
    <location>
        <begin position="408"/>
        <end position="499"/>
    </location>
</feature>
<dbReference type="Pfam" id="PF08279">
    <property type="entry name" value="HTH_11"/>
    <property type="match status" value="1"/>
</dbReference>
<dbReference type="Gene3D" id="3.40.50.2300">
    <property type="match status" value="1"/>
</dbReference>
<reference evidence="9 10" key="1">
    <citation type="submission" date="2019-01" db="EMBL/GenBank/DDBJ databases">
        <title>Bacillus sp. M5HDSG1-1, whole genome shotgun sequence.</title>
        <authorList>
            <person name="Tuo L."/>
        </authorList>
    </citation>
    <scope>NUCLEOTIDE SEQUENCE [LARGE SCALE GENOMIC DNA]</scope>
    <source>
        <strain evidence="9 10">M5HDSG1-1</strain>
    </source>
</reference>
<dbReference type="PANTHER" id="PTHR30185">
    <property type="entry name" value="CRYPTIC BETA-GLUCOSIDE BGL OPERON ANTITERMINATOR"/>
    <property type="match status" value="1"/>
</dbReference>
<dbReference type="InterPro" id="IPR036095">
    <property type="entry name" value="PTS_EIIB-like_sf"/>
</dbReference>
<dbReference type="SUPFAM" id="SSF52794">
    <property type="entry name" value="PTS system IIB component-like"/>
    <property type="match status" value="1"/>
</dbReference>
<dbReference type="InterPro" id="IPR036634">
    <property type="entry name" value="PRD_sf"/>
</dbReference>
<evidence type="ECO:0000259" key="7">
    <source>
        <dbReference type="PROSITE" id="PS51099"/>
    </source>
</evidence>
<evidence type="ECO:0000256" key="3">
    <source>
        <dbReference type="ARBA" id="ARBA00023015"/>
    </source>
</evidence>
<dbReference type="InterPro" id="IPR011608">
    <property type="entry name" value="PRD"/>
</dbReference>
<dbReference type="InterPro" id="IPR013196">
    <property type="entry name" value="HTH_11"/>
</dbReference>
<comment type="caution">
    <text evidence="9">The sequence shown here is derived from an EMBL/GenBank/DDBJ whole genome shotgun (WGS) entry which is preliminary data.</text>
</comment>
<evidence type="ECO:0000259" key="6">
    <source>
        <dbReference type="PROSITE" id="PS51094"/>
    </source>
</evidence>